<reference evidence="3 4" key="1">
    <citation type="journal article" date="2018" name="Mol. Biol. Evol.">
        <title>Broad Genomic Sampling Reveals a Smut Pathogenic Ancestry of the Fungal Clade Ustilaginomycotina.</title>
        <authorList>
            <person name="Kijpornyongpan T."/>
            <person name="Mondo S.J."/>
            <person name="Barry K."/>
            <person name="Sandor L."/>
            <person name="Lee J."/>
            <person name="Lipzen A."/>
            <person name="Pangilinan J."/>
            <person name="LaButti K."/>
            <person name="Hainaut M."/>
            <person name="Henrissat B."/>
            <person name="Grigoriev I.V."/>
            <person name="Spatafora J.W."/>
            <person name="Aime M.C."/>
        </authorList>
    </citation>
    <scope>NUCLEOTIDE SEQUENCE [LARGE SCALE GENOMIC DNA]</scope>
    <source>
        <strain evidence="3 4">MCA 5214</strain>
    </source>
</reference>
<dbReference type="RefSeq" id="XP_025365349.1">
    <property type="nucleotide sequence ID" value="XM_025508001.1"/>
</dbReference>
<sequence length="190" mass="21079">MQSPADEIPGVVKALVEAPTPDDQRAALQRYFSPDASFDHMLCAVASGPQSRDNGVLPIYYWLRIMSNSSIRIDSVAFDQRKNKAYVDAAQTLRPNLFPFSLYTPTARILVVLSLHKGADGLFYVHRQEDFYEPQVIPGQVIPGGHTVVLAIKLLIGVNCLVLAWIVQTFLGFWRPSKRGIKGGKLVNGR</sequence>
<evidence type="ECO:0000259" key="2">
    <source>
        <dbReference type="Pfam" id="PF24840"/>
    </source>
</evidence>
<dbReference type="PANTHER" id="PTHR35393">
    <property type="entry name" value="CHROMOSOME 1, WHOLE GENOME SHOTGUN SEQUENCE"/>
    <property type="match status" value="1"/>
</dbReference>
<keyword evidence="1" id="KW-0812">Transmembrane</keyword>
<dbReference type="Pfam" id="PF24840">
    <property type="entry name" value="NTF2_SigF"/>
    <property type="match status" value="1"/>
</dbReference>
<accession>A0A316UZK6</accession>
<dbReference type="OrthoDB" id="2344312at2759"/>
<dbReference type="STRING" id="1569628.A0A316UZK6"/>
<proteinExistence type="predicted"/>
<keyword evidence="1" id="KW-1133">Transmembrane helix</keyword>
<feature type="domain" description="SigF-like NTF2-like" evidence="2">
    <location>
        <begin position="1"/>
        <end position="170"/>
    </location>
</feature>
<evidence type="ECO:0000313" key="4">
    <source>
        <dbReference type="Proteomes" id="UP000245884"/>
    </source>
</evidence>
<feature type="transmembrane region" description="Helical" evidence="1">
    <location>
        <begin position="150"/>
        <end position="174"/>
    </location>
</feature>
<gene>
    <name evidence="3" type="ORF">BDZ90DRAFT_257799</name>
</gene>
<dbReference type="AlphaFoldDB" id="A0A316UZK6"/>
<keyword evidence="1" id="KW-0472">Membrane</keyword>
<dbReference type="GeneID" id="37029824"/>
<keyword evidence="4" id="KW-1185">Reference proteome</keyword>
<dbReference type="Proteomes" id="UP000245884">
    <property type="component" value="Unassembled WGS sequence"/>
</dbReference>
<dbReference type="InterPro" id="IPR057514">
    <property type="entry name" value="NTF2_SigF"/>
</dbReference>
<dbReference type="EMBL" id="KZ819662">
    <property type="protein sequence ID" value="PWN30737.1"/>
    <property type="molecule type" value="Genomic_DNA"/>
</dbReference>
<protein>
    <recommendedName>
        <fullName evidence="2">SigF-like NTF2-like domain-containing protein</fullName>
    </recommendedName>
</protein>
<name>A0A316UZK6_9BASI</name>
<dbReference type="PANTHER" id="PTHR35393:SF1">
    <property type="entry name" value="SNOAL-LIKE DOMAIN-CONTAINING PROTEIN"/>
    <property type="match status" value="1"/>
</dbReference>
<evidence type="ECO:0000256" key="1">
    <source>
        <dbReference type="SAM" id="Phobius"/>
    </source>
</evidence>
<organism evidence="3 4">
    <name type="scientific">Jaminaea rosea</name>
    <dbReference type="NCBI Taxonomy" id="1569628"/>
    <lineage>
        <taxon>Eukaryota</taxon>
        <taxon>Fungi</taxon>
        <taxon>Dikarya</taxon>
        <taxon>Basidiomycota</taxon>
        <taxon>Ustilaginomycotina</taxon>
        <taxon>Exobasidiomycetes</taxon>
        <taxon>Microstromatales</taxon>
        <taxon>Microstromatales incertae sedis</taxon>
        <taxon>Jaminaea</taxon>
    </lineage>
</organism>
<evidence type="ECO:0000313" key="3">
    <source>
        <dbReference type="EMBL" id="PWN30737.1"/>
    </source>
</evidence>